<accession>A0ABV2M8R1</accession>
<name>A0ABV2M8R1_9HYPH</name>
<evidence type="ECO:0000313" key="1">
    <source>
        <dbReference type="EMBL" id="MET3752860.1"/>
    </source>
</evidence>
<reference evidence="1 2" key="1">
    <citation type="submission" date="2024-06" db="EMBL/GenBank/DDBJ databases">
        <title>Genomic Encyclopedia of Type Strains, Phase IV (KMG-IV): sequencing the most valuable type-strain genomes for metagenomic binning, comparative biology and taxonomic classification.</title>
        <authorList>
            <person name="Goeker M."/>
        </authorList>
    </citation>
    <scope>NUCLEOTIDE SEQUENCE [LARGE SCALE GENOMIC DNA]</scope>
    <source>
        <strain evidence="1 2">DSM 29288</strain>
    </source>
</reference>
<dbReference type="Proteomes" id="UP001549077">
    <property type="component" value="Unassembled WGS sequence"/>
</dbReference>
<proteinExistence type="predicted"/>
<comment type="caution">
    <text evidence="1">The sequence shown here is derived from an EMBL/GenBank/DDBJ whole genome shotgun (WGS) entry which is preliminary data.</text>
</comment>
<protein>
    <submittedName>
        <fullName evidence="1">NADP-dependent 3-hydroxy acid dehydrogenase YdfG</fullName>
    </submittedName>
</protein>
<evidence type="ECO:0000313" key="2">
    <source>
        <dbReference type="Proteomes" id="UP001549077"/>
    </source>
</evidence>
<dbReference type="EMBL" id="JBEPMY010000001">
    <property type="protein sequence ID" value="MET3752860.1"/>
    <property type="molecule type" value="Genomic_DNA"/>
</dbReference>
<organism evidence="1 2">
    <name type="scientific">Rhizobium binae</name>
    <dbReference type="NCBI Taxonomy" id="1138190"/>
    <lineage>
        <taxon>Bacteria</taxon>
        <taxon>Pseudomonadati</taxon>
        <taxon>Pseudomonadota</taxon>
        <taxon>Alphaproteobacteria</taxon>
        <taxon>Hyphomicrobiales</taxon>
        <taxon>Rhizobiaceae</taxon>
        <taxon>Rhizobium/Agrobacterium group</taxon>
        <taxon>Rhizobium</taxon>
    </lineage>
</organism>
<keyword evidence="2" id="KW-1185">Reference proteome</keyword>
<sequence>MAGEARTMLVTGATGGIGAAVCLLSHFCDHMTGLNIMYDVGFTRSY</sequence>
<gene>
    <name evidence="1" type="ORF">ABID08_000199</name>
</gene>